<keyword evidence="2" id="KW-0812">Transmembrane</keyword>
<sequence length="342" mass="39767">MKKSVSRQSIWSYKSNVLLRYSAPSSRLRQSSSNGGRGFLYCYNNKRHERLSRLSRRSTYPLTYTAKALRHRLANNSTSFSSSTSSSSSIKKRQQRQSPTSPPAVFSALFERAATISSATASTTARHSIPTTLSFVGLVPSHLGSHPNDENGYPPVFHTQSLLFLFGFIFFPCWWIGAFCQTQQEKEEEARYQEQKQQKHSTLTMMPVHPSLLANGRLSSRILWIPQHEDEEKGIAYQHYHQFYHQHLHQQQQQIQHENVSESLSSTVFNFNHHNSSQSNNNRSSTTNGPLRIRNWFERERNMYRRWNKYMSFASIGIIALCIAMFVWYDIGVRRSLWRKLY</sequence>
<reference evidence="3" key="1">
    <citation type="journal article" date="2022" name="IScience">
        <title>Evolution of zygomycete secretomes and the origins of terrestrial fungal ecologies.</title>
        <authorList>
            <person name="Chang Y."/>
            <person name="Wang Y."/>
            <person name="Mondo S."/>
            <person name="Ahrendt S."/>
            <person name="Andreopoulos W."/>
            <person name="Barry K."/>
            <person name="Beard J."/>
            <person name="Benny G.L."/>
            <person name="Blankenship S."/>
            <person name="Bonito G."/>
            <person name="Cuomo C."/>
            <person name="Desiro A."/>
            <person name="Gervers K.A."/>
            <person name="Hundley H."/>
            <person name="Kuo A."/>
            <person name="LaButti K."/>
            <person name="Lang B.F."/>
            <person name="Lipzen A."/>
            <person name="O'Donnell K."/>
            <person name="Pangilinan J."/>
            <person name="Reynolds N."/>
            <person name="Sandor L."/>
            <person name="Smith M.E."/>
            <person name="Tsang A."/>
            <person name="Grigoriev I.V."/>
            <person name="Stajich J.E."/>
            <person name="Spatafora J.W."/>
        </authorList>
    </citation>
    <scope>NUCLEOTIDE SEQUENCE</scope>
    <source>
        <strain evidence="3">RSA 2281</strain>
    </source>
</reference>
<keyword evidence="2" id="KW-0472">Membrane</keyword>
<dbReference type="AlphaFoldDB" id="A0AAD5KQV3"/>
<evidence type="ECO:0000313" key="3">
    <source>
        <dbReference type="EMBL" id="KAI9278694.1"/>
    </source>
</evidence>
<organism evidence="3 4">
    <name type="scientific">Phascolomyces articulosus</name>
    <dbReference type="NCBI Taxonomy" id="60185"/>
    <lineage>
        <taxon>Eukaryota</taxon>
        <taxon>Fungi</taxon>
        <taxon>Fungi incertae sedis</taxon>
        <taxon>Mucoromycota</taxon>
        <taxon>Mucoromycotina</taxon>
        <taxon>Mucoromycetes</taxon>
        <taxon>Mucorales</taxon>
        <taxon>Lichtheimiaceae</taxon>
        <taxon>Phascolomyces</taxon>
    </lineage>
</organism>
<protein>
    <submittedName>
        <fullName evidence="3">Uncharacterized protein</fullName>
    </submittedName>
</protein>
<feature type="compositionally biased region" description="Low complexity" evidence="1">
    <location>
        <begin position="77"/>
        <end position="89"/>
    </location>
</feature>
<gene>
    <name evidence="3" type="ORF">BDA99DRAFT_578346</name>
</gene>
<keyword evidence="2" id="KW-1133">Transmembrane helix</keyword>
<dbReference type="Proteomes" id="UP001209540">
    <property type="component" value="Unassembled WGS sequence"/>
</dbReference>
<name>A0AAD5KQV3_9FUNG</name>
<dbReference type="EMBL" id="JAIXMP010000001">
    <property type="protein sequence ID" value="KAI9278694.1"/>
    <property type="molecule type" value="Genomic_DNA"/>
</dbReference>
<evidence type="ECO:0000256" key="2">
    <source>
        <dbReference type="SAM" id="Phobius"/>
    </source>
</evidence>
<accession>A0AAD5KQV3</accession>
<reference evidence="3" key="2">
    <citation type="submission" date="2023-02" db="EMBL/GenBank/DDBJ databases">
        <authorList>
            <consortium name="DOE Joint Genome Institute"/>
            <person name="Mondo S.J."/>
            <person name="Chang Y."/>
            <person name="Wang Y."/>
            <person name="Ahrendt S."/>
            <person name="Andreopoulos W."/>
            <person name="Barry K."/>
            <person name="Beard J."/>
            <person name="Benny G.L."/>
            <person name="Blankenship S."/>
            <person name="Bonito G."/>
            <person name="Cuomo C."/>
            <person name="Desiro A."/>
            <person name="Gervers K.A."/>
            <person name="Hundley H."/>
            <person name="Kuo A."/>
            <person name="LaButti K."/>
            <person name="Lang B.F."/>
            <person name="Lipzen A."/>
            <person name="O'Donnell K."/>
            <person name="Pangilinan J."/>
            <person name="Reynolds N."/>
            <person name="Sandor L."/>
            <person name="Smith M.W."/>
            <person name="Tsang A."/>
            <person name="Grigoriev I.V."/>
            <person name="Stajich J.E."/>
            <person name="Spatafora J.W."/>
        </authorList>
    </citation>
    <scope>NUCLEOTIDE SEQUENCE</scope>
    <source>
        <strain evidence="3">RSA 2281</strain>
    </source>
</reference>
<feature type="transmembrane region" description="Helical" evidence="2">
    <location>
        <begin position="162"/>
        <end position="180"/>
    </location>
</feature>
<evidence type="ECO:0000313" key="4">
    <source>
        <dbReference type="Proteomes" id="UP001209540"/>
    </source>
</evidence>
<keyword evidence="4" id="KW-1185">Reference proteome</keyword>
<evidence type="ECO:0000256" key="1">
    <source>
        <dbReference type="SAM" id="MobiDB-lite"/>
    </source>
</evidence>
<proteinExistence type="predicted"/>
<feature type="region of interest" description="Disordered" evidence="1">
    <location>
        <begin position="76"/>
        <end position="102"/>
    </location>
</feature>
<comment type="caution">
    <text evidence="3">The sequence shown here is derived from an EMBL/GenBank/DDBJ whole genome shotgun (WGS) entry which is preliminary data.</text>
</comment>
<feature type="transmembrane region" description="Helical" evidence="2">
    <location>
        <begin position="310"/>
        <end position="329"/>
    </location>
</feature>